<dbReference type="Proteomes" id="UP000316217">
    <property type="component" value="Unassembled WGS sequence"/>
</dbReference>
<keyword evidence="6" id="KW-1185">Reference proteome</keyword>
<evidence type="ECO:0000256" key="2">
    <source>
        <dbReference type="ARBA" id="ARBA00023315"/>
    </source>
</evidence>
<dbReference type="PANTHER" id="PTHR23091:SF4">
    <property type="entry name" value="N-TERMINAL AMINO-ACID N(ALPHA)-ACETYLTRANSFERASE NATA"/>
    <property type="match status" value="1"/>
</dbReference>
<dbReference type="GO" id="GO:0031415">
    <property type="term" value="C:NatA complex"/>
    <property type="evidence" value="ECO:0007669"/>
    <property type="project" value="InterPro"/>
</dbReference>
<dbReference type="EMBL" id="RXII01000046">
    <property type="protein sequence ID" value="RZN62473.1"/>
    <property type="molecule type" value="Genomic_DNA"/>
</dbReference>
<dbReference type="CDD" id="cd04301">
    <property type="entry name" value="NAT_SF"/>
    <property type="match status" value="1"/>
</dbReference>
<feature type="domain" description="N-acetyltransferase" evidence="3">
    <location>
        <begin position="11"/>
        <end position="164"/>
    </location>
</feature>
<reference evidence="5 7" key="2">
    <citation type="journal article" date="2019" name="Nat. Microbiol.">
        <title>Wide diversity of methane and short-chain alkane metabolisms in uncultured archaea.</title>
        <authorList>
            <person name="Borrel G."/>
            <person name="Adam P.S."/>
            <person name="McKay L.J."/>
            <person name="Chen L.X."/>
            <person name="Sierra-Garcia I.N."/>
            <person name="Sieber C.M."/>
            <person name="Letourneur Q."/>
            <person name="Ghozlane A."/>
            <person name="Andersen G.L."/>
            <person name="Li W.J."/>
            <person name="Hallam S.J."/>
            <person name="Muyzer G."/>
            <person name="de Oliveira V.M."/>
            <person name="Inskeep W.P."/>
            <person name="Banfield J.F."/>
            <person name="Gribaldo S."/>
        </authorList>
    </citation>
    <scope>NUCLEOTIDE SEQUENCE [LARGE SCALE GENOMIC DNA]</scope>
    <source>
        <strain evidence="5">NM4</strain>
    </source>
</reference>
<sequence length="181" mass="20951">MISLVTQKTIFKIRFYRPEDIDQVQRLNRVFLPEHYPPYFFDENFRRFPKAFIVAEGPSGILVGYVMCRVERGFTRGGMFNMGHILSIAVDKGFRRMGIGTSLMLEAEKNLVNEYRADLIYLEVRVSNEPAINLYKKLGYDFLGVMPSYYHDGEDGYLMYKITSAKTSKSDVMALLGDRIE</sequence>
<dbReference type="SUPFAM" id="SSF55729">
    <property type="entry name" value="Acyl-CoA N-acyltransferases (Nat)"/>
    <property type="match status" value="1"/>
</dbReference>
<comment type="caution">
    <text evidence="4">The sequence shown here is derived from an EMBL/GenBank/DDBJ whole genome shotgun (WGS) entry which is preliminary data.</text>
</comment>
<organism evidence="4 6">
    <name type="scientific">Candidatus Methanodesulfokora washburnensis</name>
    <dbReference type="NCBI Taxonomy" id="2478471"/>
    <lineage>
        <taxon>Archaea</taxon>
        <taxon>Thermoproteota</taxon>
        <taxon>Candidatus Korarchaeia</taxon>
        <taxon>Candidatus Korarchaeia incertae sedis</taxon>
        <taxon>Candidatus Methanodesulfokora</taxon>
    </lineage>
</organism>
<dbReference type="Proteomes" id="UP000277582">
    <property type="component" value="Unassembled WGS sequence"/>
</dbReference>
<dbReference type="Gene3D" id="3.40.630.30">
    <property type="match status" value="1"/>
</dbReference>
<evidence type="ECO:0000313" key="6">
    <source>
        <dbReference type="Proteomes" id="UP000277582"/>
    </source>
</evidence>
<keyword evidence="1 4" id="KW-0808">Transferase</keyword>
<dbReference type="PROSITE" id="PS51186">
    <property type="entry name" value="GNAT"/>
    <property type="match status" value="1"/>
</dbReference>
<evidence type="ECO:0000313" key="5">
    <source>
        <dbReference type="EMBL" id="RZN62473.1"/>
    </source>
</evidence>
<name>A0A429GQ32_9CREN</name>
<evidence type="ECO:0000313" key="4">
    <source>
        <dbReference type="EMBL" id="RSN75975.1"/>
    </source>
</evidence>
<accession>A0A429GQ32</accession>
<keyword evidence="2" id="KW-0012">Acyltransferase</keyword>
<evidence type="ECO:0000259" key="3">
    <source>
        <dbReference type="PROSITE" id="PS51186"/>
    </source>
</evidence>
<dbReference type="OrthoDB" id="43754at2157"/>
<dbReference type="Pfam" id="PF00583">
    <property type="entry name" value="Acetyltransf_1"/>
    <property type="match status" value="1"/>
</dbReference>
<dbReference type="EMBL" id="RCOS01000066">
    <property type="protein sequence ID" value="RSN75975.1"/>
    <property type="molecule type" value="Genomic_DNA"/>
</dbReference>
<proteinExistence type="predicted"/>
<dbReference type="InterPro" id="IPR016181">
    <property type="entry name" value="Acyl_CoA_acyltransferase"/>
</dbReference>
<gene>
    <name evidence="4" type="ORF">D6D85_05190</name>
    <name evidence="5" type="ORF">EF810_02650</name>
</gene>
<dbReference type="RefSeq" id="WP_125670969.1">
    <property type="nucleotide sequence ID" value="NZ_RCOS01000066.1"/>
</dbReference>
<dbReference type="InterPro" id="IPR000182">
    <property type="entry name" value="GNAT_dom"/>
</dbReference>
<dbReference type="AlphaFoldDB" id="A0A429GQ32"/>
<dbReference type="GO" id="GO:0004596">
    <property type="term" value="F:protein-N-terminal amino-acid acetyltransferase activity"/>
    <property type="evidence" value="ECO:0007669"/>
    <property type="project" value="InterPro"/>
</dbReference>
<evidence type="ECO:0000313" key="7">
    <source>
        <dbReference type="Proteomes" id="UP000316217"/>
    </source>
</evidence>
<dbReference type="InterPro" id="IPR045047">
    <property type="entry name" value="Ard1-like"/>
</dbReference>
<reference evidence="4 6" key="1">
    <citation type="submission" date="2018-10" db="EMBL/GenBank/DDBJ databases">
        <title>Co-occurring genomic capacity for anaerobic methane metabolism and dissimilatory sulfite reduction discovered in the Korarchaeota.</title>
        <authorList>
            <person name="Mckay L.J."/>
            <person name="Dlakic M."/>
            <person name="Fields M.W."/>
            <person name="Delmont T.O."/>
            <person name="Eren A.M."/>
            <person name="Jay Z.J."/>
            <person name="Klingelsmith K.B."/>
            <person name="Rusch D.B."/>
            <person name="Inskeep W.P."/>
        </authorList>
    </citation>
    <scope>NUCLEOTIDE SEQUENCE [LARGE SCALE GENOMIC DNA]</scope>
    <source>
        <strain evidence="4 6">MDKW</strain>
    </source>
</reference>
<protein>
    <submittedName>
        <fullName evidence="4">N-acetyltransferase</fullName>
    </submittedName>
</protein>
<dbReference type="PANTHER" id="PTHR23091">
    <property type="entry name" value="N-TERMINAL ACETYLTRANSFERASE"/>
    <property type="match status" value="1"/>
</dbReference>
<evidence type="ECO:0000256" key="1">
    <source>
        <dbReference type="ARBA" id="ARBA00022679"/>
    </source>
</evidence>